<evidence type="ECO:0000313" key="3">
    <source>
        <dbReference type="Proteomes" id="UP000000390"/>
    </source>
</evidence>
<proteinExistence type="predicted"/>
<protein>
    <submittedName>
        <fullName evidence="1">Uncharacterized protein</fullName>
    </submittedName>
</protein>
<dbReference type="Proteomes" id="UP000000390">
    <property type="component" value="Chromosome"/>
</dbReference>
<dbReference type="EMBL" id="AOHV01000013">
    <property type="protein sequence ID" value="ELY39524.1"/>
    <property type="molecule type" value="Genomic_DNA"/>
</dbReference>
<dbReference type="OrthoDB" id="267837at2157"/>
<name>D8JAA3_HALJB</name>
<keyword evidence="4" id="KW-1185">Reference proteome</keyword>
<evidence type="ECO:0000313" key="2">
    <source>
        <dbReference type="EMBL" id="ELY39524.1"/>
    </source>
</evidence>
<dbReference type="GeneID" id="9419039"/>
<dbReference type="HOGENOM" id="CLU_2299251_0_0_2"/>
<dbReference type="KEGG" id="hje:HacjB3_06170"/>
<reference evidence="2 4" key="2">
    <citation type="journal article" date="2014" name="PLoS Genet.">
        <title>Phylogenetically driven sequencing of extremely halophilic archaea reveals strategies for static and dynamic osmo-response.</title>
        <authorList>
            <person name="Becker E.A."/>
            <person name="Seitzer P.M."/>
            <person name="Tritt A."/>
            <person name="Larsen D."/>
            <person name="Krusor M."/>
            <person name="Yao A.I."/>
            <person name="Wu D."/>
            <person name="Madern D."/>
            <person name="Eisen J.A."/>
            <person name="Darling A.E."/>
            <person name="Facciotti M.T."/>
        </authorList>
    </citation>
    <scope>NUCLEOTIDE SEQUENCE [LARGE SCALE GENOMIC DNA]</scope>
    <source>
        <strain evidence="2">B3</strain>
        <strain evidence="4">DSM 18796 / CECT 7217 / JCM 14584 / KCTC 4019 / B3</strain>
    </source>
</reference>
<gene>
    <name evidence="1" type="ordered locus">HacjB3_06170</name>
    <name evidence="2" type="ORF">C497_04562</name>
</gene>
<evidence type="ECO:0000313" key="1">
    <source>
        <dbReference type="EMBL" id="ADJ14625.1"/>
    </source>
</evidence>
<evidence type="ECO:0000313" key="4">
    <source>
        <dbReference type="Proteomes" id="UP000011645"/>
    </source>
</evidence>
<organism evidence="1 3">
    <name type="scientific">Halalkalicoccus jeotgali (strain DSM 18796 / CECT 7217 / JCM 14584 / KCTC 4019 / B3)</name>
    <dbReference type="NCBI Taxonomy" id="795797"/>
    <lineage>
        <taxon>Archaea</taxon>
        <taxon>Methanobacteriati</taxon>
        <taxon>Methanobacteriota</taxon>
        <taxon>Stenosarchaea group</taxon>
        <taxon>Halobacteria</taxon>
        <taxon>Halobacteriales</taxon>
        <taxon>Halococcaceae</taxon>
        <taxon>Halalkalicoccus</taxon>
    </lineage>
</organism>
<dbReference type="EMBL" id="CP002062">
    <property type="protein sequence ID" value="ADJ14625.1"/>
    <property type="molecule type" value="Genomic_DNA"/>
</dbReference>
<dbReference type="Proteomes" id="UP000011645">
    <property type="component" value="Unassembled WGS sequence"/>
</dbReference>
<sequence length="100" mass="11212">MTGSRTNTVGAHREDMTIELDEAIDEAQYVAVSADRRLMAVWYGAQTVTVFLIEDPAAIAVVESVPIGEYRFGETSREDARETIESIFEEYRHDARDGGR</sequence>
<dbReference type="STRING" id="795797.HacjB3_06170"/>
<dbReference type="PATRIC" id="fig|795797.18.peg.1230"/>
<dbReference type="RefSeq" id="WP_008414826.1">
    <property type="nucleotide sequence ID" value="NC_014297.1"/>
</dbReference>
<accession>D8JAA3</accession>
<reference evidence="1 3" key="1">
    <citation type="journal article" date="2010" name="J. Bacteriol.">
        <title>Complete genome sequence of Halalkalicoccus jeotgali B3(T), an extremely halophilic archaeon.</title>
        <authorList>
            <person name="Roh S.W."/>
            <person name="Nam Y.D."/>
            <person name="Nam S.H."/>
            <person name="Choi S.H."/>
            <person name="Park H.S."/>
            <person name="Bae J.W."/>
        </authorList>
    </citation>
    <scope>NUCLEOTIDE SEQUENCE [LARGE SCALE GENOMIC DNA]</scope>
    <source>
        <strain evidence="1">B3</strain>
        <strain evidence="3">DSM 18796 / CECT 7217 / JCM 14584 / KCTC 4019 / B3</strain>
    </source>
</reference>
<dbReference type="AlphaFoldDB" id="D8JAA3"/>